<dbReference type="GO" id="GO:0008270">
    <property type="term" value="F:zinc ion binding"/>
    <property type="evidence" value="ECO:0007669"/>
    <property type="project" value="UniProtKB-KW"/>
</dbReference>
<proteinExistence type="predicted"/>
<dbReference type="AlphaFoldDB" id="A0A9P6DF85"/>
<dbReference type="SUPFAM" id="SSF144232">
    <property type="entry name" value="HIT/MYND zinc finger-like"/>
    <property type="match status" value="1"/>
</dbReference>
<protein>
    <recommendedName>
        <fullName evidence="5">MYND-type domain-containing protein</fullName>
    </recommendedName>
</protein>
<reference evidence="6" key="1">
    <citation type="submission" date="2020-11" db="EMBL/GenBank/DDBJ databases">
        <authorList>
            <consortium name="DOE Joint Genome Institute"/>
            <person name="Ahrendt S."/>
            <person name="Riley R."/>
            <person name="Andreopoulos W."/>
            <person name="Labutti K."/>
            <person name="Pangilinan J."/>
            <person name="Ruiz-Duenas F.J."/>
            <person name="Barrasa J.M."/>
            <person name="Sanchez-Garcia M."/>
            <person name="Camarero S."/>
            <person name="Miyauchi S."/>
            <person name="Serrano A."/>
            <person name="Linde D."/>
            <person name="Babiker R."/>
            <person name="Drula E."/>
            <person name="Ayuso-Fernandez I."/>
            <person name="Pacheco R."/>
            <person name="Padilla G."/>
            <person name="Ferreira P."/>
            <person name="Barriuso J."/>
            <person name="Kellner H."/>
            <person name="Castanera R."/>
            <person name="Alfaro M."/>
            <person name="Ramirez L."/>
            <person name="Pisabarro A.G."/>
            <person name="Kuo A."/>
            <person name="Tritt A."/>
            <person name="Lipzen A."/>
            <person name="He G."/>
            <person name="Yan M."/>
            <person name="Ng V."/>
            <person name="Cullen D."/>
            <person name="Martin F."/>
            <person name="Rosso M.-N."/>
            <person name="Henrissat B."/>
            <person name="Hibbett D."/>
            <person name="Martinez A.T."/>
            <person name="Grigoriev I.V."/>
        </authorList>
    </citation>
    <scope>NUCLEOTIDE SEQUENCE</scope>
    <source>
        <strain evidence="6">ATCC 90797</strain>
    </source>
</reference>
<keyword evidence="7" id="KW-1185">Reference proteome</keyword>
<evidence type="ECO:0000256" key="4">
    <source>
        <dbReference type="PROSITE-ProRule" id="PRU00134"/>
    </source>
</evidence>
<feature type="domain" description="MYND-type" evidence="5">
    <location>
        <begin position="214"/>
        <end position="253"/>
    </location>
</feature>
<dbReference type="EMBL" id="MU154576">
    <property type="protein sequence ID" value="KAF9494213.1"/>
    <property type="molecule type" value="Genomic_DNA"/>
</dbReference>
<evidence type="ECO:0000313" key="6">
    <source>
        <dbReference type="EMBL" id="KAF9494213.1"/>
    </source>
</evidence>
<dbReference type="PROSITE" id="PS50865">
    <property type="entry name" value="ZF_MYND_2"/>
    <property type="match status" value="1"/>
</dbReference>
<accession>A0A9P6DF85</accession>
<evidence type="ECO:0000256" key="3">
    <source>
        <dbReference type="ARBA" id="ARBA00022833"/>
    </source>
</evidence>
<name>A0A9P6DF85_PLEER</name>
<comment type="caution">
    <text evidence="6">The sequence shown here is derived from an EMBL/GenBank/DDBJ whole genome shotgun (WGS) entry which is preliminary data.</text>
</comment>
<organism evidence="6 7">
    <name type="scientific">Pleurotus eryngii</name>
    <name type="common">Boletus of the steppes</name>
    <dbReference type="NCBI Taxonomy" id="5323"/>
    <lineage>
        <taxon>Eukaryota</taxon>
        <taxon>Fungi</taxon>
        <taxon>Dikarya</taxon>
        <taxon>Basidiomycota</taxon>
        <taxon>Agaricomycotina</taxon>
        <taxon>Agaricomycetes</taxon>
        <taxon>Agaricomycetidae</taxon>
        <taxon>Agaricales</taxon>
        <taxon>Pleurotineae</taxon>
        <taxon>Pleurotaceae</taxon>
        <taxon>Pleurotus</taxon>
    </lineage>
</organism>
<dbReference type="Pfam" id="PF01753">
    <property type="entry name" value="zf-MYND"/>
    <property type="match status" value="1"/>
</dbReference>
<evidence type="ECO:0000313" key="7">
    <source>
        <dbReference type="Proteomes" id="UP000807025"/>
    </source>
</evidence>
<dbReference type="OrthoDB" id="432970at2759"/>
<dbReference type="InterPro" id="IPR002893">
    <property type="entry name" value="Znf_MYND"/>
</dbReference>
<dbReference type="Gene3D" id="6.10.140.2220">
    <property type="match status" value="1"/>
</dbReference>
<keyword evidence="2 4" id="KW-0863">Zinc-finger</keyword>
<evidence type="ECO:0000259" key="5">
    <source>
        <dbReference type="PROSITE" id="PS50865"/>
    </source>
</evidence>
<gene>
    <name evidence="6" type="ORF">BDN71DRAFT_1012066</name>
</gene>
<sequence>MSFGGQNAFDNVTAESLVILAGVIDGDKIAPDGLEYRILQAQLGYLQRKPRAEQTKIHSEVAAKYLPALADKFRSETGALNPAMTLLNVISYTPYFVRFLKTPGGRGIAALQTKRTAEDAADIEKMDVDRVGEVGQFLATILLLQGTSDVDEADKRALIPKLKAWERSFRGRLASETSGRCIAILADDPGMRGAMAHVKKMLEGQLHQCGGPGCSPTSRPTGGDLLQCSRCKSAVYCSREHQKQAWPSHKPSCFQAAF</sequence>
<evidence type="ECO:0000256" key="2">
    <source>
        <dbReference type="ARBA" id="ARBA00022771"/>
    </source>
</evidence>
<keyword evidence="1" id="KW-0479">Metal-binding</keyword>
<dbReference type="Proteomes" id="UP000807025">
    <property type="component" value="Unassembled WGS sequence"/>
</dbReference>
<keyword evidence="3" id="KW-0862">Zinc</keyword>
<evidence type="ECO:0000256" key="1">
    <source>
        <dbReference type="ARBA" id="ARBA00022723"/>
    </source>
</evidence>